<reference evidence="2" key="1">
    <citation type="journal article" date="2014" name="Int. J. Syst. Evol. Microbiol.">
        <title>Complete genome sequence of Corynebacterium casei LMG S-19264T (=DSM 44701T), isolated from a smear-ripened cheese.</title>
        <authorList>
            <consortium name="US DOE Joint Genome Institute (JGI-PGF)"/>
            <person name="Walter F."/>
            <person name="Albersmeier A."/>
            <person name="Kalinowski J."/>
            <person name="Ruckert C."/>
        </authorList>
    </citation>
    <scope>NUCLEOTIDE SEQUENCE</scope>
    <source>
        <strain evidence="2">CGMCC 1.12187</strain>
    </source>
</reference>
<feature type="transmembrane region" description="Helical" evidence="1">
    <location>
        <begin position="46"/>
        <end position="72"/>
    </location>
</feature>
<evidence type="ECO:0000313" key="2">
    <source>
        <dbReference type="EMBL" id="GGG62946.1"/>
    </source>
</evidence>
<name>A0A917GZK9_9MICC</name>
<protein>
    <submittedName>
        <fullName evidence="2">Uncharacterized protein</fullName>
    </submittedName>
</protein>
<keyword evidence="1" id="KW-1133">Transmembrane helix</keyword>
<accession>A0A917GZK9</accession>
<feature type="transmembrane region" description="Helical" evidence="1">
    <location>
        <begin position="20"/>
        <end position="39"/>
    </location>
</feature>
<sequence length="176" mass="18824">MVLQVLLVVQVFFMGLGWGGWSHSLALLQGLAGLVLIVWPAQRRRFAALAVPVGSAVLTGGLLALGLAVSALTECSAAERDAAAELAGPEGQEVELTGSMDQGCYADFTTGLSRQELAAHYEREFAAHGWETGPAGGVEVARARKGDVMVFMEWWQEMPADPPRVRLSVADDVPYR</sequence>
<gene>
    <name evidence="2" type="ORF">GCM10011374_27800</name>
</gene>
<dbReference type="AlphaFoldDB" id="A0A917GZK9"/>
<keyword evidence="1" id="KW-0812">Transmembrane</keyword>
<dbReference type="Proteomes" id="UP000638848">
    <property type="component" value="Unassembled WGS sequence"/>
</dbReference>
<evidence type="ECO:0000256" key="1">
    <source>
        <dbReference type="SAM" id="Phobius"/>
    </source>
</evidence>
<dbReference type="EMBL" id="BMEQ01000016">
    <property type="protein sequence ID" value="GGG62946.1"/>
    <property type="molecule type" value="Genomic_DNA"/>
</dbReference>
<organism evidence="2 3">
    <name type="scientific">Kocuria dechangensis</name>
    <dbReference type="NCBI Taxonomy" id="1176249"/>
    <lineage>
        <taxon>Bacteria</taxon>
        <taxon>Bacillati</taxon>
        <taxon>Actinomycetota</taxon>
        <taxon>Actinomycetes</taxon>
        <taxon>Micrococcales</taxon>
        <taxon>Micrococcaceae</taxon>
        <taxon>Kocuria</taxon>
    </lineage>
</organism>
<proteinExistence type="predicted"/>
<keyword evidence="3" id="KW-1185">Reference proteome</keyword>
<reference evidence="2" key="2">
    <citation type="submission" date="2020-09" db="EMBL/GenBank/DDBJ databases">
        <authorList>
            <person name="Sun Q."/>
            <person name="Zhou Y."/>
        </authorList>
    </citation>
    <scope>NUCLEOTIDE SEQUENCE</scope>
    <source>
        <strain evidence="2">CGMCC 1.12187</strain>
    </source>
</reference>
<comment type="caution">
    <text evidence="2">The sequence shown here is derived from an EMBL/GenBank/DDBJ whole genome shotgun (WGS) entry which is preliminary data.</text>
</comment>
<keyword evidence="1" id="KW-0472">Membrane</keyword>
<evidence type="ECO:0000313" key="3">
    <source>
        <dbReference type="Proteomes" id="UP000638848"/>
    </source>
</evidence>